<dbReference type="Proteomes" id="UP000023152">
    <property type="component" value="Unassembled WGS sequence"/>
</dbReference>
<evidence type="ECO:0000313" key="2">
    <source>
        <dbReference type="EMBL" id="ETO17868.1"/>
    </source>
</evidence>
<dbReference type="EMBL" id="ASPP01015852">
    <property type="protein sequence ID" value="ETO17868.1"/>
    <property type="molecule type" value="Genomic_DNA"/>
</dbReference>
<gene>
    <name evidence="2" type="ORF">RFI_19438</name>
</gene>
<feature type="compositionally biased region" description="Basic and acidic residues" evidence="1">
    <location>
        <begin position="69"/>
        <end position="78"/>
    </location>
</feature>
<evidence type="ECO:0000256" key="1">
    <source>
        <dbReference type="SAM" id="MobiDB-lite"/>
    </source>
</evidence>
<feature type="compositionally biased region" description="Basic and acidic residues" evidence="1">
    <location>
        <begin position="108"/>
        <end position="124"/>
    </location>
</feature>
<feature type="region of interest" description="Disordered" evidence="1">
    <location>
        <begin position="25"/>
        <end position="168"/>
    </location>
</feature>
<proteinExistence type="predicted"/>
<dbReference type="AlphaFoldDB" id="X6MV78"/>
<reference evidence="2 3" key="1">
    <citation type="journal article" date="2013" name="Curr. Biol.">
        <title>The Genome of the Foraminiferan Reticulomyxa filosa.</title>
        <authorList>
            <person name="Glockner G."/>
            <person name="Hulsmann N."/>
            <person name="Schleicher M."/>
            <person name="Noegel A.A."/>
            <person name="Eichinger L."/>
            <person name="Gallinger C."/>
            <person name="Pawlowski J."/>
            <person name="Sierra R."/>
            <person name="Euteneuer U."/>
            <person name="Pillet L."/>
            <person name="Moustafa A."/>
            <person name="Platzer M."/>
            <person name="Groth M."/>
            <person name="Szafranski K."/>
            <person name="Schliwa M."/>
        </authorList>
    </citation>
    <scope>NUCLEOTIDE SEQUENCE [LARGE SCALE GENOMIC DNA]</scope>
</reference>
<name>X6MV78_RETFI</name>
<organism evidence="2 3">
    <name type="scientific">Reticulomyxa filosa</name>
    <dbReference type="NCBI Taxonomy" id="46433"/>
    <lineage>
        <taxon>Eukaryota</taxon>
        <taxon>Sar</taxon>
        <taxon>Rhizaria</taxon>
        <taxon>Retaria</taxon>
        <taxon>Foraminifera</taxon>
        <taxon>Monothalamids</taxon>
        <taxon>Reticulomyxidae</taxon>
        <taxon>Reticulomyxa</taxon>
    </lineage>
</organism>
<protein>
    <submittedName>
        <fullName evidence="2">Uncharacterized protein</fullName>
    </submittedName>
</protein>
<feature type="compositionally biased region" description="Polar residues" evidence="1">
    <location>
        <begin position="147"/>
        <end position="166"/>
    </location>
</feature>
<comment type="caution">
    <text evidence="2">The sequence shown here is derived from an EMBL/GenBank/DDBJ whole genome shotgun (WGS) entry which is preliminary data.</text>
</comment>
<sequence length="253" mass="28594">MNENDGIATPLALMKIGEISATANYETMLSPPPPSVRASSKEMTFPNDFTAADGESKTVDLAKPLTPLGHERFKDKDKTRHRPFSQSTRESSRKRNGNIETQKHRAQQKADNEFKSEIPPEKTSNENGHLLIDPSNRNDNVVPGVSANASNDGMTSPTAHQKSNGTGEEKNIAELKQTIRQLQEQLEKKEARIKTLETSNQSIRNTLLITKNQYFRLQEDYNSLQKRIQHNRTHSFGLVDSLFFFFYVCNCDL</sequence>
<keyword evidence="3" id="KW-1185">Reference proteome</keyword>
<accession>X6MV78</accession>
<evidence type="ECO:0000313" key="3">
    <source>
        <dbReference type="Proteomes" id="UP000023152"/>
    </source>
</evidence>